<accession>A0A6A5F773</accession>
<keyword evidence="2" id="KW-1185">Reference proteome</keyword>
<sequence>MGAAKKRQQTARVGITLAVLGSAIVRQLSLLTRGFPGYLLNKNNRKKLLRVLWIFETTFSATESMKEDRR</sequence>
<dbReference type="AlphaFoldDB" id="A0A6A5F773"/>
<evidence type="ECO:0000313" key="2">
    <source>
        <dbReference type="Proteomes" id="UP000465112"/>
    </source>
</evidence>
<reference evidence="1 2" key="1">
    <citation type="submission" date="2019-06" db="EMBL/GenBank/DDBJ databases">
        <title>A chromosome-scale genome assembly of the European perch, Perca fluviatilis.</title>
        <authorList>
            <person name="Roques C."/>
            <person name="Zahm M."/>
            <person name="Cabau C."/>
            <person name="Klopp C."/>
            <person name="Bouchez O."/>
            <person name="Donnadieu C."/>
            <person name="Kuhl H."/>
            <person name="Gislard M."/>
            <person name="Guendouz S."/>
            <person name="Journot L."/>
            <person name="Haffray P."/>
            <person name="Bestin A."/>
            <person name="Morvezen R."/>
            <person name="Feron R."/>
            <person name="Wen M."/>
            <person name="Jouanno E."/>
            <person name="Herpin A."/>
            <person name="Schartl M."/>
            <person name="Postlethwait J."/>
            <person name="Schaerlinger B."/>
            <person name="Chardard D."/>
            <person name="Lecocq T."/>
            <person name="Poncet C."/>
            <person name="Jaffrelo L."/>
            <person name="Lampietro C."/>
            <person name="Guiguen Y."/>
        </authorList>
    </citation>
    <scope>NUCLEOTIDE SEQUENCE [LARGE SCALE GENOMIC DNA]</scope>
    <source>
        <tissue evidence="1">Blood</tissue>
    </source>
</reference>
<proteinExistence type="predicted"/>
<name>A0A6A5F773_PERFL</name>
<dbReference type="Proteomes" id="UP000465112">
    <property type="component" value="Chromosome 10"/>
</dbReference>
<dbReference type="EMBL" id="VHII01000010">
    <property type="protein sequence ID" value="KAF1384963.1"/>
    <property type="molecule type" value="Genomic_DNA"/>
</dbReference>
<evidence type="ECO:0000313" key="1">
    <source>
        <dbReference type="EMBL" id="KAF1384963.1"/>
    </source>
</evidence>
<organism evidence="1 2">
    <name type="scientific">Perca fluviatilis</name>
    <name type="common">European perch</name>
    <dbReference type="NCBI Taxonomy" id="8168"/>
    <lineage>
        <taxon>Eukaryota</taxon>
        <taxon>Metazoa</taxon>
        <taxon>Chordata</taxon>
        <taxon>Craniata</taxon>
        <taxon>Vertebrata</taxon>
        <taxon>Euteleostomi</taxon>
        <taxon>Actinopterygii</taxon>
        <taxon>Neopterygii</taxon>
        <taxon>Teleostei</taxon>
        <taxon>Neoteleostei</taxon>
        <taxon>Acanthomorphata</taxon>
        <taxon>Eupercaria</taxon>
        <taxon>Perciformes</taxon>
        <taxon>Percoidei</taxon>
        <taxon>Percidae</taxon>
        <taxon>Percinae</taxon>
        <taxon>Perca</taxon>
    </lineage>
</organism>
<protein>
    <submittedName>
        <fullName evidence="1">Uncharacterized protein</fullName>
    </submittedName>
</protein>
<gene>
    <name evidence="1" type="ORF">PFLUV_G00125680</name>
</gene>
<comment type="caution">
    <text evidence="1">The sequence shown here is derived from an EMBL/GenBank/DDBJ whole genome shotgun (WGS) entry which is preliminary data.</text>
</comment>